<sequence length="66" mass="7853">MSLRHIPTTEVSLVLADVRWRFFTLSRSVYGIRRGFYLLPAPFLFLFSLALRRRERRNNNPSINTL</sequence>
<dbReference type="AlphaFoldDB" id="A0AAN9QXR0"/>
<dbReference type="EMBL" id="JAYMYR010000007">
    <property type="protein sequence ID" value="KAK7354395.1"/>
    <property type="molecule type" value="Genomic_DNA"/>
</dbReference>
<dbReference type="Proteomes" id="UP001374584">
    <property type="component" value="Unassembled WGS sequence"/>
</dbReference>
<keyword evidence="1" id="KW-1133">Transmembrane helix</keyword>
<protein>
    <submittedName>
        <fullName evidence="2">Uncharacterized protein</fullName>
    </submittedName>
</protein>
<name>A0AAN9QXR0_PHACN</name>
<keyword evidence="1" id="KW-0812">Transmembrane</keyword>
<keyword evidence="1" id="KW-0472">Membrane</keyword>
<accession>A0AAN9QXR0</accession>
<reference evidence="2 3" key="1">
    <citation type="submission" date="2024-01" db="EMBL/GenBank/DDBJ databases">
        <title>The genomes of 5 underutilized Papilionoideae crops provide insights into root nodulation and disease resistanc.</title>
        <authorList>
            <person name="Jiang F."/>
        </authorList>
    </citation>
    <scope>NUCLEOTIDE SEQUENCE [LARGE SCALE GENOMIC DNA]</scope>
    <source>
        <strain evidence="2">JINMINGXINNONG_FW02</strain>
        <tissue evidence="2">Leaves</tissue>
    </source>
</reference>
<feature type="transmembrane region" description="Helical" evidence="1">
    <location>
        <begin position="35"/>
        <end position="51"/>
    </location>
</feature>
<gene>
    <name evidence="2" type="ORF">VNO80_19856</name>
</gene>
<keyword evidence="3" id="KW-1185">Reference proteome</keyword>
<evidence type="ECO:0000256" key="1">
    <source>
        <dbReference type="SAM" id="Phobius"/>
    </source>
</evidence>
<organism evidence="2 3">
    <name type="scientific">Phaseolus coccineus</name>
    <name type="common">Scarlet runner bean</name>
    <name type="synonym">Phaseolus multiflorus</name>
    <dbReference type="NCBI Taxonomy" id="3886"/>
    <lineage>
        <taxon>Eukaryota</taxon>
        <taxon>Viridiplantae</taxon>
        <taxon>Streptophyta</taxon>
        <taxon>Embryophyta</taxon>
        <taxon>Tracheophyta</taxon>
        <taxon>Spermatophyta</taxon>
        <taxon>Magnoliopsida</taxon>
        <taxon>eudicotyledons</taxon>
        <taxon>Gunneridae</taxon>
        <taxon>Pentapetalae</taxon>
        <taxon>rosids</taxon>
        <taxon>fabids</taxon>
        <taxon>Fabales</taxon>
        <taxon>Fabaceae</taxon>
        <taxon>Papilionoideae</taxon>
        <taxon>50 kb inversion clade</taxon>
        <taxon>NPAAA clade</taxon>
        <taxon>indigoferoid/millettioid clade</taxon>
        <taxon>Phaseoleae</taxon>
        <taxon>Phaseolus</taxon>
    </lineage>
</organism>
<comment type="caution">
    <text evidence="2">The sequence shown here is derived from an EMBL/GenBank/DDBJ whole genome shotgun (WGS) entry which is preliminary data.</text>
</comment>
<proteinExistence type="predicted"/>
<evidence type="ECO:0000313" key="3">
    <source>
        <dbReference type="Proteomes" id="UP001374584"/>
    </source>
</evidence>
<evidence type="ECO:0000313" key="2">
    <source>
        <dbReference type="EMBL" id="KAK7354395.1"/>
    </source>
</evidence>